<proteinExistence type="predicted"/>
<gene>
    <name evidence="1" type="ORF">HHL24_13520</name>
</gene>
<keyword evidence="2" id="KW-1185">Reference proteome</keyword>
<protein>
    <submittedName>
        <fullName evidence="1">Uncharacterized protein</fullName>
    </submittedName>
</protein>
<accession>A0A848IH33</accession>
<dbReference type="AlphaFoldDB" id="A0A848IH33"/>
<dbReference type="RefSeq" id="WP_169485956.1">
    <property type="nucleotide sequence ID" value="NZ_JABBGJ010000012.1"/>
</dbReference>
<name>A0A848IH33_9BURK</name>
<comment type="caution">
    <text evidence="1">The sequence shown here is derived from an EMBL/GenBank/DDBJ whole genome shotgun (WGS) entry which is preliminary data.</text>
</comment>
<evidence type="ECO:0000313" key="2">
    <source>
        <dbReference type="Proteomes" id="UP000544134"/>
    </source>
</evidence>
<evidence type="ECO:0000313" key="1">
    <source>
        <dbReference type="EMBL" id="NML98963.1"/>
    </source>
</evidence>
<dbReference type="Proteomes" id="UP000544134">
    <property type="component" value="Unassembled WGS sequence"/>
</dbReference>
<dbReference type="EMBL" id="JABBGJ010000012">
    <property type="protein sequence ID" value="NML98963.1"/>
    <property type="molecule type" value="Genomic_DNA"/>
</dbReference>
<organism evidence="1 2">
    <name type="scientific">Paraburkholderia polaris</name>
    <dbReference type="NCBI Taxonomy" id="2728848"/>
    <lineage>
        <taxon>Bacteria</taxon>
        <taxon>Pseudomonadati</taxon>
        <taxon>Pseudomonadota</taxon>
        <taxon>Betaproteobacteria</taxon>
        <taxon>Burkholderiales</taxon>
        <taxon>Burkholderiaceae</taxon>
        <taxon>Paraburkholderia</taxon>
    </lineage>
</organism>
<sequence length="78" mass="8024">MTMIFSQAAVDVAVQAASCPAIFSVRAGGSNGVAGIVILAQRQLIFDALFISGVISSHSLFSAALARRACATQLKTIL</sequence>
<reference evidence="1 2" key="1">
    <citation type="submission" date="2020-04" db="EMBL/GenBank/DDBJ databases">
        <title>Paraburkholderia sp. RP-4-7 isolated from soil.</title>
        <authorList>
            <person name="Dahal R.H."/>
        </authorList>
    </citation>
    <scope>NUCLEOTIDE SEQUENCE [LARGE SCALE GENOMIC DNA]</scope>
    <source>
        <strain evidence="1 2">RP-4-7</strain>
    </source>
</reference>